<evidence type="ECO:0000313" key="7">
    <source>
        <dbReference type="Proteomes" id="UP000504882"/>
    </source>
</evidence>
<dbReference type="PROSITE" id="PS00523">
    <property type="entry name" value="SULFATASE_1"/>
    <property type="match status" value="1"/>
</dbReference>
<sequence>MSGQDTPFELKVDRDTYPRPEYRFPNVDIGTYAQDSTADFPPPQGAPEGAPNIVIVLMDDVGYGLASTFGGLIETPTFDRLADDGLRYCQFHTTALCAPTRAALLTGRNHHTAASGVIGEQATGFPGYTGIIPRSCGTFAEILSQNGYATGWWGKNHNVPDNMTSSAGPFDNWPTNMGFDYFYGFIAGETDQFYPQLTRNTTPVEPPKSPEEGYHLTEDLADDCIGWMRTQKAIAPDRPFLTYFAPGAMHAPHHPPLDWRGRHEGKFDFGWDSYRARVYQRQLELGVIPPGTDLTERHAEIPAWDDHTEDEKRLFRRQFENYADYLAATDHQIGRLVDELEAMGELDNTLFLYIMGDNGTSAEGTLIGTFNEIHTLNGYQERIEDLLPHIDEWGLPGSSPHMAVGWAHAGDTPFQWTKQIASHFGGTRNGMVVHWPARLAERRATRYQFHHVIDVAPTILEAIGISEPSMLNGIPQKPMDGTSFAYTFAGDPAQSRHRTQYFEMYGNRGIYHDGWMASCRHGRLPWINAGSFSWDDDTWELYNIADDFSQAHDLATEHPEKLAELQTLFTVEAAKHDVLPLDDRFAERLDVRLRPSYFFGRTHVSFPPGMPRLPEGSGPKLNNVDHTVTVPVTIPDDGAEGVLFHVGGDTAGWALFVRDGKLVYHYNFFNLERYEVVSDVDVPRGRTTLGFTFRSLQAVPGGPAELDLTIDGAIVGHLNIPQQVRARFGVESMTVGINSGSPVVESYRDRRGFPFTGQIDRVDIEFTSAAADIPPEEKVQQHIAMD</sequence>
<evidence type="ECO:0000313" key="6">
    <source>
        <dbReference type="EMBL" id="TDE95798.1"/>
    </source>
</evidence>
<dbReference type="Pfam" id="PF00884">
    <property type="entry name" value="Sulfatase"/>
    <property type="match status" value="1"/>
</dbReference>
<accession>A0ABY2E5E2</accession>
<name>A0ABY2E5E2_9MICO</name>
<reference evidence="6 7" key="1">
    <citation type="submission" date="2019-03" db="EMBL/GenBank/DDBJ databases">
        <title>Genomic features of bacteria from cold environments.</title>
        <authorList>
            <person name="Shen L."/>
        </authorList>
    </citation>
    <scope>NUCLEOTIDE SEQUENCE [LARGE SCALE GENOMIC DNA]</scope>
    <source>
        <strain evidence="7">T3246-1</strain>
    </source>
</reference>
<dbReference type="EMBL" id="SMNA01000003">
    <property type="protein sequence ID" value="TDE95798.1"/>
    <property type="molecule type" value="Genomic_DNA"/>
</dbReference>
<proteinExistence type="inferred from homology"/>
<evidence type="ECO:0000256" key="3">
    <source>
        <dbReference type="ARBA" id="ARBA00022801"/>
    </source>
</evidence>
<dbReference type="InterPro" id="IPR024607">
    <property type="entry name" value="Sulfatase_CS"/>
</dbReference>
<dbReference type="SUPFAM" id="SSF53649">
    <property type="entry name" value="Alkaline phosphatase-like"/>
    <property type="match status" value="1"/>
</dbReference>
<dbReference type="CDD" id="cd16025">
    <property type="entry name" value="PAS_like"/>
    <property type="match status" value="1"/>
</dbReference>
<evidence type="ECO:0000259" key="5">
    <source>
        <dbReference type="Pfam" id="PF00884"/>
    </source>
</evidence>
<organism evidence="6 7">
    <name type="scientific">Occultella glacieicola</name>
    <dbReference type="NCBI Taxonomy" id="2518684"/>
    <lineage>
        <taxon>Bacteria</taxon>
        <taxon>Bacillati</taxon>
        <taxon>Actinomycetota</taxon>
        <taxon>Actinomycetes</taxon>
        <taxon>Micrococcales</taxon>
        <taxon>Ruaniaceae</taxon>
        <taxon>Occultella</taxon>
    </lineage>
</organism>
<dbReference type="Gene3D" id="3.40.720.10">
    <property type="entry name" value="Alkaline Phosphatase, subunit A"/>
    <property type="match status" value="1"/>
</dbReference>
<dbReference type="Gene3D" id="3.30.1120.10">
    <property type="match status" value="1"/>
</dbReference>
<dbReference type="InterPro" id="IPR017850">
    <property type="entry name" value="Alkaline_phosphatase_core_sf"/>
</dbReference>
<feature type="domain" description="Sulfatase N-terminal" evidence="5">
    <location>
        <begin position="51"/>
        <end position="465"/>
    </location>
</feature>
<comment type="caution">
    <text evidence="6">The sequence shown here is derived from an EMBL/GenBank/DDBJ whole genome shotgun (WGS) entry which is preliminary data.</text>
</comment>
<evidence type="ECO:0000256" key="1">
    <source>
        <dbReference type="ARBA" id="ARBA00008779"/>
    </source>
</evidence>
<dbReference type="Proteomes" id="UP000504882">
    <property type="component" value="Unassembled WGS sequence"/>
</dbReference>
<keyword evidence="2" id="KW-0479">Metal-binding</keyword>
<dbReference type="PANTHER" id="PTHR42693:SF43">
    <property type="entry name" value="BLL2667 PROTEIN"/>
    <property type="match status" value="1"/>
</dbReference>
<evidence type="ECO:0000256" key="4">
    <source>
        <dbReference type="ARBA" id="ARBA00022837"/>
    </source>
</evidence>
<evidence type="ECO:0000256" key="2">
    <source>
        <dbReference type="ARBA" id="ARBA00022723"/>
    </source>
</evidence>
<keyword evidence="3" id="KW-0378">Hydrolase</keyword>
<dbReference type="RefSeq" id="WP_133106727.1">
    <property type="nucleotide sequence ID" value="NZ_SMNA01000003.1"/>
</dbReference>
<dbReference type="InterPro" id="IPR000917">
    <property type="entry name" value="Sulfatase_N"/>
</dbReference>
<dbReference type="InterPro" id="IPR050738">
    <property type="entry name" value="Sulfatase"/>
</dbReference>
<gene>
    <name evidence="6" type="ORF">EXU48_05930</name>
</gene>
<comment type="similarity">
    <text evidence="1">Belongs to the sulfatase family.</text>
</comment>
<keyword evidence="7" id="KW-1185">Reference proteome</keyword>
<keyword evidence="4" id="KW-0106">Calcium</keyword>
<protein>
    <submittedName>
        <fullName evidence="6">Arylsulfatase</fullName>
    </submittedName>
</protein>
<dbReference type="PANTHER" id="PTHR42693">
    <property type="entry name" value="ARYLSULFATASE FAMILY MEMBER"/>
    <property type="match status" value="1"/>
</dbReference>